<protein>
    <submittedName>
        <fullName evidence="1">PPUP9083</fullName>
    </submittedName>
</protein>
<accession>A0A0S7EPI4</accession>
<proteinExistence type="predicted"/>
<gene>
    <name evidence="1" type="primary">PPUP9083</name>
</gene>
<sequence length="104" mass="11925">MIPEQLWKEKEDTEDQSKEGCNNVGISVHVCLTKEKHIDIHLHSHTQTDTIRTPQRFVCFGNTSGVFQSRPSLLAQPLIRLFAFKPSVGEDKIEFALETKMEKE</sequence>
<dbReference type="EMBL" id="GBYX01476370">
    <property type="protein sequence ID" value="JAO05307.1"/>
    <property type="molecule type" value="Transcribed_RNA"/>
</dbReference>
<organism evidence="1">
    <name type="scientific">Poeciliopsis prolifica</name>
    <name type="common">blackstripe livebearer</name>
    <dbReference type="NCBI Taxonomy" id="188132"/>
    <lineage>
        <taxon>Eukaryota</taxon>
        <taxon>Metazoa</taxon>
        <taxon>Chordata</taxon>
        <taxon>Craniata</taxon>
        <taxon>Vertebrata</taxon>
        <taxon>Euteleostomi</taxon>
        <taxon>Actinopterygii</taxon>
        <taxon>Neopterygii</taxon>
        <taxon>Teleostei</taxon>
        <taxon>Neoteleostei</taxon>
        <taxon>Acanthomorphata</taxon>
        <taxon>Ovalentaria</taxon>
        <taxon>Atherinomorphae</taxon>
        <taxon>Cyprinodontiformes</taxon>
        <taxon>Poeciliidae</taxon>
        <taxon>Poeciliinae</taxon>
        <taxon>Poeciliopsis</taxon>
    </lineage>
</organism>
<evidence type="ECO:0000313" key="1">
    <source>
        <dbReference type="EMBL" id="JAO05307.1"/>
    </source>
</evidence>
<feature type="non-terminal residue" evidence="1">
    <location>
        <position position="104"/>
    </location>
</feature>
<name>A0A0S7EPI4_9TELE</name>
<reference evidence="1" key="1">
    <citation type="submission" date="2014-12" db="EMBL/GenBank/DDBJ databases">
        <title>Parallel Evolution in Life History Adaptation Evident in the Tissue-Specific Poeciliopsis prolifica transcriptome.</title>
        <authorList>
            <person name="Jue N.K."/>
            <person name="Foley R.J."/>
            <person name="Obergfell C."/>
            <person name="Reznick D.N."/>
            <person name="O'Neill R.J."/>
            <person name="O'Neill M.J."/>
        </authorList>
    </citation>
    <scope>NUCLEOTIDE SEQUENCE</scope>
</reference>
<dbReference type="AlphaFoldDB" id="A0A0S7EPI4"/>